<keyword evidence="8" id="KW-1133">Transmembrane helix</keyword>
<evidence type="ECO:0000313" key="11">
    <source>
        <dbReference type="Proteomes" id="UP000239649"/>
    </source>
</evidence>
<feature type="region of interest" description="Disordered" evidence="7">
    <location>
        <begin position="457"/>
        <end position="482"/>
    </location>
</feature>
<evidence type="ECO:0000256" key="1">
    <source>
        <dbReference type="ARBA" id="ARBA00022679"/>
    </source>
</evidence>
<keyword evidence="2 5" id="KW-0547">Nucleotide-binding</keyword>
<dbReference type="GO" id="GO:0004674">
    <property type="term" value="F:protein serine/threonine kinase activity"/>
    <property type="evidence" value="ECO:0007669"/>
    <property type="project" value="UniProtKB-KW"/>
</dbReference>
<name>A0A2P6VNP0_9CHLO</name>
<dbReference type="PROSITE" id="PS50011">
    <property type="entry name" value="PROTEIN_KINASE_DOM"/>
    <property type="match status" value="1"/>
</dbReference>
<evidence type="ECO:0000256" key="3">
    <source>
        <dbReference type="ARBA" id="ARBA00022777"/>
    </source>
</evidence>
<feature type="region of interest" description="Disordered" evidence="7">
    <location>
        <begin position="122"/>
        <end position="178"/>
    </location>
</feature>
<dbReference type="Proteomes" id="UP000239649">
    <property type="component" value="Unassembled WGS sequence"/>
</dbReference>
<keyword evidence="4 5" id="KW-0067">ATP-binding</keyword>
<dbReference type="GO" id="GO:0005524">
    <property type="term" value="F:ATP binding"/>
    <property type="evidence" value="ECO:0007669"/>
    <property type="project" value="UniProtKB-UniRule"/>
</dbReference>
<keyword evidence="3" id="KW-0418">Kinase</keyword>
<gene>
    <name evidence="10" type="ORF">C2E20_1031</name>
</gene>
<feature type="domain" description="Protein kinase" evidence="9">
    <location>
        <begin position="226"/>
        <end position="476"/>
    </location>
</feature>
<feature type="compositionally biased region" description="Low complexity" evidence="7">
    <location>
        <begin position="138"/>
        <end position="151"/>
    </location>
</feature>
<feature type="binding site" evidence="5">
    <location>
        <position position="254"/>
    </location>
    <ligand>
        <name>ATP</name>
        <dbReference type="ChEBI" id="CHEBI:30616"/>
    </ligand>
</feature>
<keyword evidence="8" id="KW-0812">Transmembrane</keyword>
<dbReference type="InterPro" id="IPR011009">
    <property type="entry name" value="Kinase-like_dom_sf"/>
</dbReference>
<evidence type="ECO:0000256" key="8">
    <source>
        <dbReference type="SAM" id="Phobius"/>
    </source>
</evidence>
<evidence type="ECO:0000313" key="10">
    <source>
        <dbReference type="EMBL" id="PSC75716.1"/>
    </source>
</evidence>
<dbReference type="PROSITE" id="PS00108">
    <property type="entry name" value="PROTEIN_KINASE_ST"/>
    <property type="match status" value="1"/>
</dbReference>
<dbReference type="AlphaFoldDB" id="A0A2P6VNP0"/>
<feature type="transmembrane region" description="Helical" evidence="8">
    <location>
        <begin position="60"/>
        <end position="84"/>
    </location>
</feature>
<keyword evidence="6" id="KW-0723">Serine/threonine-protein kinase</keyword>
<evidence type="ECO:0000256" key="4">
    <source>
        <dbReference type="ARBA" id="ARBA00022840"/>
    </source>
</evidence>
<dbReference type="STRING" id="554055.A0A2P6VNP0"/>
<reference evidence="10 11" key="1">
    <citation type="journal article" date="2018" name="Plant J.">
        <title>Genome sequences of Chlorella sorokiniana UTEX 1602 and Micractinium conductrix SAG 241.80: implications to maltose excretion by a green alga.</title>
        <authorList>
            <person name="Arriola M.B."/>
            <person name="Velmurugan N."/>
            <person name="Zhang Y."/>
            <person name="Plunkett M.H."/>
            <person name="Hondzo H."/>
            <person name="Barney B.M."/>
        </authorList>
    </citation>
    <scope>NUCLEOTIDE SEQUENCE [LARGE SCALE GENOMIC DNA]</scope>
    <source>
        <strain evidence="10 11">SAG 241.80</strain>
    </source>
</reference>
<feature type="compositionally biased region" description="Low complexity" evidence="7">
    <location>
        <begin position="461"/>
        <end position="474"/>
    </location>
</feature>
<dbReference type="Gene3D" id="1.10.510.10">
    <property type="entry name" value="Transferase(Phosphotransferase) domain 1"/>
    <property type="match status" value="1"/>
</dbReference>
<dbReference type="SMART" id="SM00220">
    <property type="entry name" value="S_TKc"/>
    <property type="match status" value="1"/>
</dbReference>
<evidence type="ECO:0000256" key="7">
    <source>
        <dbReference type="SAM" id="MobiDB-lite"/>
    </source>
</evidence>
<keyword evidence="11" id="KW-1185">Reference proteome</keyword>
<evidence type="ECO:0000256" key="2">
    <source>
        <dbReference type="ARBA" id="ARBA00022741"/>
    </source>
</evidence>
<keyword evidence="1" id="KW-0808">Transferase</keyword>
<evidence type="ECO:0000259" key="9">
    <source>
        <dbReference type="PROSITE" id="PS50011"/>
    </source>
</evidence>
<evidence type="ECO:0000256" key="6">
    <source>
        <dbReference type="RuleBase" id="RU000304"/>
    </source>
</evidence>
<proteinExistence type="inferred from homology"/>
<comment type="similarity">
    <text evidence="6">Belongs to the protein kinase superfamily.</text>
</comment>
<dbReference type="InterPro" id="IPR000719">
    <property type="entry name" value="Prot_kinase_dom"/>
</dbReference>
<dbReference type="InterPro" id="IPR017441">
    <property type="entry name" value="Protein_kinase_ATP_BS"/>
</dbReference>
<comment type="caution">
    <text evidence="10">The sequence shown here is derived from an EMBL/GenBank/DDBJ whole genome shotgun (WGS) entry which is preliminary data.</text>
</comment>
<accession>A0A2P6VNP0</accession>
<keyword evidence="8" id="KW-0472">Membrane</keyword>
<dbReference type="InterPro" id="IPR008271">
    <property type="entry name" value="Ser/Thr_kinase_AS"/>
</dbReference>
<dbReference type="PROSITE" id="PS00107">
    <property type="entry name" value="PROTEIN_KINASE_ATP"/>
    <property type="match status" value="1"/>
</dbReference>
<organism evidence="10 11">
    <name type="scientific">Micractinium conductrix</name>
    <dbReference type="NCBI Taxonomy" id="554055"/>
    <lineage>
        <taxon>Eukaryota</taxon>
        <taxon>Viridiplantae</taxon>
        <taxon>Chlorophyta</taxon>
        <taxon>core chlorophytes</taxon>
        <taxon>Trebouxiophyceae</taxon>
        <taxon>Chlorellales</taxon>
        <taxon>Chlorellaceae</taxon>
        <taxon>Chlorella clade</taxon>
        <taxon>Micractinium</taxon>
    </lineage>
</organism>
<dbReference type="SUPFAM" id="SSF56112">
    <property type="entry name" value="Protein kinase-like (PK-like)"/>
    <property type="match status" value="1"/>
</dbReference>
<sequence>MKGVPGDTSAPLPLLQANWNPRAVLMIKEGTEVLSDESAAVGSSQDAAQQPADGSAGLSAGAIVGIAVGGVAAGLLAALAALAVRRRRNRRQQGTLGASPGGKPRGLLLPFADKRAASGVDACALEPGGPPGQPLTSPAADAAVAQAPQAPGLGTPRQRRSADGSTGDNLRAASISRASPSSPTAAVLAAKAPALAWAAELLEAQAPSWQDALVPESEITFEAGPDGQPITLGAGASGVVYKVLLGGHTQCACKIVEWQGRQHSQLQFVEEAVMLRQLRHPNIVLWQGVCITETRGLLLMEFCAGRDLDAALHARNRADGSRIFSWYNRGRRAALDVASGLAYLHHCRVLHLDLKPHNILLLRDGTAKIADVGFSRVLRSTATHLSLGGQCGTWDYMLMGRGVSAKSDIWSLGVVLWELCSGKQPQRGQLTPLLVPQECPAEVAALQQACMSESPAERPTAAFASSESASTSHGASRRNSLE</sequence>
<dbReference type="PANTHER" id="PTHR44329">
    <property type="entry name" value="SERINE/THREONINE-PROTEIN KINASE TNNI3K-RELATED"/>
    <property type="match status" value="1"/>
</dbReference>
<dbReference type="Pfam" id="PF00069">
    <property type="entry name" value="Pkinase"/>
    <property type="match status" value="1"/>
</dbReference>
<dbReference type="OrthoDB" id="1711006at2759"/>
<dbReference type="EMBL" id="LHPF02000002">
    <property type="protein sequence ID" value="PSC75716.1"/>
    <property type="molecule type" value="Genomic_DNA"/>
</dbReference>
<dbReference type="InterPro" id="IPR051681">
    <property type="entry name" value="Ser/Thr_Kinases-Pseudokinases"/>
</dbReference>
<evidence type="ECO:0000256" key="5">
    <source>
        <dbReference type="PROSITE-ProRule" id="PRU10141"/>
    </source>
</evidence>
<protein>
    <submittedName>
        <fullName evidence="10">Serine threonine-kinase</fullName>
    </submittedName>
</protein>